<protein>
    <submittedName>
        <fullName evidence="3">Heavy metal transport/detoxification protein</fullName>
    </submittedName>
</protein>
<dbReference type="CDD" id="cd00371">
    <property type="entry name" value="HMA"/>
    <property type="match status" value="1"/>
</dbReference>
<dbReference type="InterPro" id="IPR006121">
    <property type="entry name" value="HMA_dom"/>
</dbReference>
<dbReference type="GO" id="GO:0046872">
    <property type="term" value="F:metal ion binding"/>
    <property type="evidence" value="ECO:0007669"/>
    <property type="project" value="UniProtKB-KW"/>
</dbReference>
<sequence length="68" mass="7040">MTLISVPDMSCGHCKASVTEALTALPGATSVSVDLTLRRVEVKGAADPESMLIALLEIGFPAQIIAKT</sequence>
<dbReference type="RefSeq" id="WP_284325780.1">
    <property type="nucleotide sequence ID" value="NZ_BSPP01000010.1"/>
</dbReference>
<accession>A0AA37X0Y7</accession>
<name>A0AA37X0Y7_9RHOB</name>
<dbReference type="AlphaFoldDB" id="A0AA37X0Y7"/>
<proteinExistence type="predicted"/>
<dbReference type="InterPro" id="IPR017969">
    <property type="entry name" value="Heavy-metal-associated_CS"/>
</dbReference>
<gene>
    <name evidence="3" type="ORF">GCM10010873_25760</name>
</gene>
<feature type="domain" description="HMA" evidence="2">
    <location>
        <begin position="1"/>
        <end position="63"/>
    </location>
</feature>
<keyword evidence="1" id="KW-0479">Metal-binding</keyword>
<dbReference type="Proteomes" id="UP001157355">
    <property type="component" value="Unassembled WGS sequence"/>
</dbReference>
<evidence type="ECO:0000259" key="2">
    <source>
        <dbReference type="PROSITE" id="PS50846"/>
    </source>
</evidence>
<keyword evidence="4" id="KW-1185">Reference proteome</keyword>
<evidence type="ECO:0000313" key="3">
    <source>
        <dbReference type="EMBL" id="GLS87602.1"/>
    </source>
</evidence>
<dbReference type="PROSITE" id="PS50846">
    <property type="entry name" value="HMA_2"/>
    <property type="match status" value="1"/>
</dbReference>
<organism evidence="3 4">
    <name type="scientific">Cypionkella aquatica</name>
    <dbReference type="NCBI Taxonomy" id="1756042"/>
    <lineage>
        <taxon>Bacteria</taxon>
        <taxon>Pseudomonadati</taxon>
        <taxon>Pseudomonadota</taxon>
        <taxon>Alphaproteobacteria</taxon>
        <taxon>Rhodobacterales</taxon>
        <taxon>Paracoccaceae</taxon>
        <taxon>Cypionkella</taxon>
    </lineage>
</organism>
<evidence type="ECO:0000313" key="4">
    <source>
        <dbReference type="Proteomes" id="UP001157355"/>
    </source>
</evidence>
<reference evidence="3 4" key="1">
    <citation type="journal article" date="2014" name="Int. J. Syst. Evol. Microbiol.">
        <title>Complete genome sequence of Corynebacterium casei LMG S-19264T (=DSM 44701T), isolated from a smear-ripened cheese.</title>
        <authorList>
            <consortium name="US DOE Joint Genome Institute (JGI-PGF)"/>
            <person name="Walter F."/>
            <person name="Albersmeier A."/>
            <person name="Kalinowski J."/>
            <person name="Ruckert C."/>
        </authorList>
    </citation>
    <scope>NUCLEOTIDE SEQUENCE [LARGE SCALE GENOMIC DNA]</scope>
    <source>
        <strain evidence="3 4">NBRC 111766</strain>
    </source>
</reference>
<dbReference type="PROSITE" id="PS01047">
    <property type="entry name" value="HMA_1"/>
    <property type="match status" value="1"/>
</dbReference>
<dbReference type="InterPro" id="IPR036163">
    <property type="entry name" value="HMA_dom_sf"/>
</dbReference>
<dbReference type="Gene3D" id="3.30.70.100">
    <property type="match status" value="1"/>
</dbReference>
<dbReference type="Pfam" id="PF00403">
    <property type="entry name" value="HMA"/>
    <property type="match status" value="1"/>
</dbReference>
<dbReference type="EMBL" id="BSPP01000010">
    <property type="protein sequence ID" value="GLS87602.1"/>
    <property type="molecule type" value="Genomic_DNA"/>
</dbReference>
<dbReference type="SUPFAM" id="SSF55008">
    <property type="entry name" value="HMA, heavy metal-associated domain"/>
    <property type="match status" value="1"/>
</dbReference>
<comment type="caution">
    <text evidence="3">The sequence shown here is derived from an EMBL/GenBank/DDBJ whole genome shotgun (WGS) entry which is preliminary data.</text>
</comment>
<evidence type="ECO:0000256" key="1">
    <source>
        <dbReference type="ARBA" id="ARBA00022723"/>
    </source>
</evidence>